<dbReference type="CDD" id="cd08195">
    <property type="entry name" value="DHQS"/>
    <property type="match status" value="1"/>
</dbReference>
<keyword evidence="9 14" id="KW-0456">Lyase</keyword>
<dbReference type="GO" id="GO:0000166">
    <property type="term" value="F:nucleotide binding"/>
    <property type="evidence" value="ECO:0007669"/>
    <property type="project" value="UniProtKB-KW"/>
</dbReference>
<evidence type="ECO:0000256" key="3">
    <source>
        <dbReference type="ARBA" id="ARBA00001947"/>
    </source>
</evidence>
<dbReference type="GO" id="GO:0003856">
    <property type="term" value="F:3-dehydroquinate synthase activity"/>
    <property type="evidence" value="ECO:0007669"/>
    <property type="project" value="UniProtKB-UniRule"/>
</dbReference>
<comment type="function">
    <text evidence="4">Catalyzes the conversion of 3-deoxy-D-arabino-heptulosonate 7-phosphate (DAHP) to dehydroquinate (DHQ).</text>
</comment>
<dbReference type="Pfam" id="PF24621">
    <property type="entry name" value="DHQS_C"/>
    <property type="match status" value="1"/>
</dbReference>
<dbReference type="GO" id="GO:0046872">
    <property type="term" value="F:metal ion binding"/>
    <property type="evidence" value="ECO:0007669"/>
    <property type="project" value="UniProtKB-KW"/>
</dbReference>
<dbReference type="InterPro" id="IPR030960">
    <property type="entry name" value="DHQS/DOIS_N"/>
</dbReference>
<dbReference type="PANTHER" id="PTHR43622:SF1">
    <property type="entry name" value="3-DEHYDROQUINATE SYNTHASE"/>
    <property type="match status" value="1"/>
</dbReference>
<evidence type="ECO:0000313" key="15">
    <source>
        <dbReference type="Proteomes" id="UP000261082"/>
    </source>
</evidence>
<evidence type="ECO:0000256" key="6">
    <source>
        <dbReference type="ARBA" id="ARBA00022741"/>
    </source>
</evidence>
<dbReference type="InterPro" id="IPR056179">
    <property type="entry name" value="DHQS_C"/>
</dbReference>
<dbReference type="Gene3D" id="1.20.1090.10">
    <property type="entry name" value="Dehydroquinate synthase-like - alpha domain"/>
    <property type="match status" value="1"/>
</dbReference>
<evidence type="ECO:0000256" key="9">
    <source>
        <dbReference type="ARBA" id="ARBA00023239"/>
    </source>
</evidence>
<dbReference type="Gene3D" id="3.40.50.1970">
    <property type="match status" value="1"/>
</dbReference>
<keyword evidence="8" id="KW-0520">NAD</keyword>
<evidence type="ECO:0000313" key="14">
    <source>
        <dbReference type="EMBL" id="RFN58308.1"/>
    </source>
</evidence>
<dbReference type="PIRSF" id="PIRSF001455">
    <property type="entry name" value="DHQ_synth"/>
    <property type="match status" value="1"/>
</dbReference>
<organism evidence="14 15">
    <name type="scientific">Marixanthomonas ophiurae</name>
    <dbReference type="NCBI Taxonomy" id="387659"/>
    <lineage>
        <taxon>Bacteria</taxon>
        <taxon>Pseudomonadati</taxon>
        <taxon>Bacteroidota</taxon>
        <taxon>Flavobacteriia</taxon>
        <taxon>Flavobacteriales</taxon>
        <taxon>Flavobacteriaceae</taxon>
        <taxon>Marixanthomonas</taxon>
    </lineage>
</organism>
<evidence type="ECO:0000256" key="10">
    <source>
        <dbReference type="ARBA" id="ARBA00023285"/>
    </source>
</evidence>
<evidence type="ECO:0000256" key="1">
    <source>
        <dbReference type="ARBA" id="ARBA00001911"/>
    </source>
</evidence>
<proteinExistence type="predicted"/>
<comment type="cofactor">
    <cofactor evidence="3">
        <name>Zn(2+)</name>
        <dbReference type="ChEBI" id="CHEBI:29105"/>
    </cofactor>
</comment>
<evidence type="ECO:0000256" key="11">
    <source>
        <dbReference type="NCBIfam" id="TIGR01357"/>
    </source>
</evidence>
<dbReference type="SUPFAM" id="SSF56796">
    <property type="entry name" value="Dehydroquinate synthase-like"/>
    <property type="match status" value="1"/>
</dbReference>
<evidence type="ECO:0000256" key="7">
    <source>
        <dbReference type="ARBA" id="ARBA00022833"/>
    </source>
</evidence>
<keyword evidence="5" id="KW-0479">Metal-binding</keyword>
<keyword evidence="6" id="KW-0547">Nucleotide-binding</keyword>
<dbReference type="InterPro" id="IPR050071">
    <property type="entry name" value="Dehydroquinate_synthase"/>
</dbReference>
<evidence type="ECO:0000259" key="13">
    <source>
        <dbReference type="Pfam" id="PF24621"/>
    </source>
</evidence>
<keyword evidence="7" id="KW-0862">Zinc</keyword>
<feature type="domain" description="3-dehydroquinate synthase C-terminal" evidence="13">
    <location>
        <begin position="176"/>
        <end position="323"/>
    </location>
</feature>
<dbReference type="InterPro" id="IPR016037">
    <property type="entry name" value="DHQ_synth_AroB"/>
</dbReference>
<gene>
    <name evidence="14" type="primary">aroB</name>
    <name evidence="14" type="ORF">DZ858_13875</name>
</gene>
<dbReference type="NCBIfam" id="TIGR01357">
    <property type="entry name" value="aroB"/>
    <property type="match status" value="1"/>
</dbReference>
<protein>
    <recommendedName>
        <fullName evidence="11">3-dehydroquinate synthase</fullName>
        <ecNumber evidence="11">4.2.3.4</ecNumber>
    </recommendedName>
</protein>
<dbReference type="GO" id="GO:0009073">
    <property type="term" value="P:aromatic amino acid family biosynthetic process"/>
    <property type="evidence" value="ECO:0007669"/>
    <property type="project" value="InterPro"/>
</dbReference>
<dbReference type="EC" id="4.2.3.4" evidence="11"/>
<dbReference type="EMBL" id="QVID01000002">
    <property type="protein sequence ID" value="RFN58308.1"/>
    <property type="molecule type" value="Genomic_DNA"/>
</dbReference>
<accession>A0A3E1Q861</accession>
<dbReference type="Pfam" id="PF01761">
    <property type="entry name" value="DHQ_synthase"/>
    <property type="match status" value="1"/>
</dbReference>
<evidence type="ECO:0000256" key="5">
    <source>
        <dbReference type="ARBA" id="ARBA00022723"/>
    </source>
</evidence>
<dbReference type="OrthoDB" id="9806583at2"/>
<comment type="caution">
    <text evidence="14">The sequence shown here is derived from an EMBL/GenBank/DDBJ whole genome shotgun (WGS) entry which is preliminary data.</text>
</comment>
<dbReference type="GO" id="GO:0009423">
    <property type="term" value="P:chorismate biosynthetic process"/>
    <property type="evidence" value="ECO:0007669"/>
    <property type="project" value="UniProtKB-UniRule"/>
</dbReference>
<comment type="cofactor">
    <cofactor evidence="2">
        <name>Co(2+)</name>
        <dbReference type="ChEBI" id="CHEBI:48828"/>
    </cofactor>
</comment>
<keyword evidence="15" id="KW-1185">Reference proteome</keyword>
<keyword evidence="10" id="KW-0170">Cobalt</keyword>
<evidence type="ECO:0000256" key="2">
    <source>
        <dbReference type="ARBA" id="ARBA00001941"/>
    </source>
</evidence>
<evidence type="ECO:0000259" key="12">
    <source>
        <dbReference type="Pfam" id="PF01761"/>
    </source>
</evidence>
<dbReference type="RefSeq" id="WP_117160256.1">
    <property type="nucleotide sequence ID" value="NZ_QVID01000002.1"/>
</dbReference>
<evidence type="ECO:0000256" key="8">
    <source>
        <dbReference type="ARBA" id="ARBA00023027"/>
    </source>
</evidence>
<comment type="cofactor">
    <cofactor evidence="1">
        <name>NAD(+)</name>
        <dbReference type="ChEBI" id="CHEBI:57540"/>
    </cofactor>
</comment>
<dbReference type="FunFam" id="3.40.50.1970:FF:000007">
    <property type="entry name" value="Pentafunctional AROM polypeptide"/>
    <property type="match status" value="1"/>
</dbReference>
<name>A0A3E1Q861_9FLAO</name>
<feature type="domain" description="3-dehydroquinate synthase N-terminal" evidence="12">
    <location>
        <begin position="62"/>
        <end position="173"/>
    </location>
</feature>
<dbReference type="PANTHER" id="PTHR43622">
    <property type="entry name" value="3-DEHYDROQUINATE SYNTHASE"/>
    <property type="match status" value="1"/>
</dbReference>
<dbReference type="Proteomes" id="UP000261082">
    <property type="component" value="Unassembled WGS sequence"/>
</dbReference>
<sequence>MKEIKKNEGSVYGDENAWNAFINQINDLNPTKTFVLTDENTKQHCLPYFLSKTQFDKQPEVLTISAGEVHKNIATCVTLWNKLSERGADRNSLLINLGGGVVTDLGGFVACTFKRGIPFINIPTSLLAMVDASVGGKNGVDLGSLKNQVGVIKNPIQVILDTEFLKTLPKPHIASGLAEMLKHGLIYSEEYWNSIQHFDVTDKIKAKDLIWESVLIKNKVVTEDPFEKSRRKTLNYGHTLGHAIESYFMDVSAKDSSKKELLHGEAIAIGMILANYISHRLCSFPKEKLDEISTVILAKFEKVVFSDEAIEEIINLLIFDKKNSGGVIYFVLLNDIGNYKINCTVPNDVIRDAFNYYEKI</sequence>
<dbReference type="InterPro" id="IPR030963">
    <property type="entry name" value="DHQ_synth_fam"/>
</dbReference>
<dbReference type="GO" id="GO:0005737">
    <property type="term" value="C:cytoplasm"/>
    <property type="evidence" value="ECO:0007669"/>
    <property type="project" value="InterPro"/>
</dbReference>
<evidence type="ECO:0000256" key="4">
    <source>
        <dbReference type="ARBA" id="ARBA00003485"/>
    </source>
</evidence>
<reference evidence="14 15" key="1">
    <citation type="journal article" date="2007" name="Int. J. Syst. Evol. Microbiol.">
        <title>Marixanthomonas ophiurae gen. nov., sp. nov., a marine bacterium of the family Flavobacteriaceae isolated from a deep-sea brittle star.</title>
        <authorList>
            <person name="Romanenko L.A."/>
            <person name="Uchino M."/>
            <person name="Frolova G.M."/>
            <person name="Mikhailov V.V."/>
        </authorList>
    </citation>
    <scope>NUCLEOTIDE SEQUENCE [LARGE SCALE GENOMIC DNA]</scope>
    <source>
        <strain evidence="14 15">KMM 3046</strain>
    </source>
</reference>
<dbReference type="AlphaFoldDB" id="A0A3E1Q861"/>